<dbReference type="Gene3D" id="1.20.1260.10">
    <property type="match status" value="1"/>
</dbReference>
<evidence type="ECO:0000256" key="15">
    <source>
        <dbReference type="RuleBase" id="RU361145"/>
    </source>
</evidence>
<evidence type="ECO:0000313" key="18">
    <source>
        <dbReference type="EMBL" id="KAL1513339.1"/>
    </source>
</evidence>
<keyword evidence="8 15" id="KW-0560">Oxidoreductase</keyword>
<evidence type="ECO:0000256" key="12">
    <source>
        <dbReference type="ARBA" id="ARBA00047990"/>
    </source>
</evidence>
<evidence type="ECO:0000256" key="4">
    <source>
        <dbReference type="ARBA" id="ARBA00022434"/>
    </source>
</evidence>
<evidence type="ECO:0000256" key="10">
    <source>
        <dbReference type="ARBA" id="ARBA00023034"/>
    </source>
</evidence>
<feature type="binding site" evidence="14">
    <location>
        <position position="88"/>
    </location>
    <ligand>
        <name>Fe cation</name>
        <dbReference type="ChEBI" id="CHEBI:24875"/>
        <label>1</label>
    </ligand>
</feature>
<comment type="caution">
    <text evidence="18">The sequence shown here is derived from an EMBL/GenBank/DDBJ whole genome shotgun (WGS) entry which is preliminary data.</text>
</comment>
<accession>A0ABD1F6W2</accession>
<feature type="binding site" evidence="14">
    <location>
        <position position="85"/>
    </location>
    <ligand>
        <name>Fe cation</name>
        <dbReference type="ChEBI" id="CHEBI:24875"/>
        <label>1</label>
    </ligand>
</feature>
<evidence type="ECO:0000256" key="2">
    <source>
        <dbReference type="ARBA" id="ARBA00004613"/>
    </source>
</evidence>
<evidence type="ECO:0000256" key="1">
    <source>
        <dbReference type="ARBA" id="ARBA00004555"/>
    </source>
</evidence>
<dbReference type="InterPro" id="IPR009040">
    <property type="entry name" value="Ferritin-like_diiron"/>
</dbReference>
<evidence type="ECO:0000256" key="6">
    <source>
        <dbReference type="ARBA" id="ARBA00022723"/>
    </source>
</evidence>
<dbReference type="GO" id="GO:0005794">
    <property type="term" value="C:Golgi apparatus"/>
    <property type="evidence" value="ECO:0007669"/>
    <property type="project" value="UniProtKB-SubCell"/>
</dbReference>
<sequence length="207" mass="23106">MKSVAVFVVLCLGFVNANLKCEHKIPDIPQAWIDMDNSCTNVVRDHVLEELKAALQYLAMGAHFSRDQINRPGFANLFFKAASEEREHAIKLIHYLLMRGQLTSGVTGLINNYKLAPNVTVWTSGSSALKDALNLEASVTSKIRELIKVCEAAPAFNDYHLVDYLTGDFLTEQYEGQRDLAGKLSTLEKMTGQHGELGEFLFDKELL</sequence>
<dbReference type="PANTHER" id="PTHR11431:SF43">
    <property type="entry name" value="FERRITIN"/>
    <property type="match status" value="1"/>
</dbReference>
<dbReference type="EC" id="1.16.3.1" evidence="15"/>
<feature type="binding site" evidence="14">
    <location>
        <position position="136"/>
    </location>
    <ligand>
        <name>Fe cation</name>
        <dbReference type="ChEBI" id="CHEBI:24875"/>
        <label>1</label>
    </ligand>
</feature>
<keyword evidence="4 15" id="KW-0409">Iron storage</keyword>
<evidence type="ECO:0000256" key="13">
    <source>
        <dbReference type="ARBA" id="ARBA00063343"/>
    </source>
</evidence>
<name>A0ABD1F6W2_HYPHA</name>
<dbReference type="InterPro" id="IPR001519">
    <property type="entry name" value="Ferritin"/>
</dbReference>
<feature type="domain" description="Ferritin-like diiron" evidence="17">
    <location>
        <begin position="33"/>
        <end position="191"/>
    </location>
</feature>
<dbReference type="InterPro" id="IPR008331">
    <property type="entry name" value="Ferritin_DPS_dom"/>
</dbReference>
<keyword evidence="7 16" id="KW-0732">Signal</keyword>
<dbReference type="CDD" id="cd01056">
    <property type="entry name" value="Euk_Ferritin"/>
    <property type="match status" value="1"/>
</dbReference>
<keyword evidence="6 14" id="KW-0479">Metal-binding</keyword>
<comment type="catalytic activity">
    <reaction evidence="12 15">
        <text>4 Fe(2+) + O2 + 4 H(+) = 4 Fe(3+) + 2 H2O</text>
        <dbReference type="Rhea" id="RHEA:11148"/>
        <dbReference type="ChEBI" id="CHEBI:15377"/>
        <dbReference type="ChEBI" id="CHEBI:15378"/>
        <dbReference type="ChEBI" id="CHEBI:15379"/>
        <dbReference type="ChEBI" id="CHEBI:29033"/>
        <dbReference type="ChEBI" id="CHEBI:29034"/>
        <dbReference type="EC" id="1.16.3.1"/>
    </reaction>
</comment>
<proteinExistence type="inferred from homology"/>
<evidence type="ECO:0000256" key="3">
    <source>
        <dbReference type="ARBA" id="ARBA00007513"/>
    </source>
</evidence>
<comment type="function">
    <text evidence="15">Stores iron in a soluble, non-toxic, readily available form. Important for iron homeostasis. Iron is taken up in the ferrous form and deposited as ferric hydroxides after oxidation.</text>
</comment>
<evidence type="ECO:0000256" key="14">
    <source>
        <dbReference type="PIRSR" id="PIRSR601519-1"/>
    </source>
</evidence>
<feature type="signal peptide" evidence="16">
    <location>
        <begin position="1"/>
        <end position="17"/>
    </location>
</feature>
<dbReference type="GO" id="GO:0004322">
    <property type="term" value="F:ferroxidase activity"/>
    <property type="evidence" value="ECO:0007669"/>
    <property type="project" value="UniProtKB-EC"/>
</dbReference>
<evidence type="ECO:0000256" key="11">
    <source>
        <dbReference type="ARBA" id="ARBA00023157"/>
    </source>
</evidence>
<comment type="similarity">
    <text evidence="3 15">Belongs to the ferritin family.</text>
</comment>
<organism evidence="18 19">
    <name type="scientific">Hypothenemus hampei</name>
    <name type="common">Coffee berry borer</name>
    <dbReference type="NCBI Taxonomy" id="57062"/>
    <lineage>
        <taxon>Eukaryota</taxon>
        <taxon>Metazoa</taxon>
        <taxon>Ecdysozoa</taxon>
        <taxon>Arthropoda</taxon>
        <taxon>Hexapoda</taxon>
        <taxon>Insecta</taxon>
        <taxon>Pterygota</taxon>
        <taxon>Neoptera</taxon>
        <taxon>Endopterygota</taxon>
        <taxon>Coleoptera</taxon>
        <taxon>Polyphaga</taxon>
        <taxon>Cucujiformia</taxon>
        <taxon>Curculionidae</taxon>
        <taxon>Scolytinae</taxon>
        <taxon>Hypothenemus</taxon>
    </lineage>
</organism>
<evidence type="ECO:0000256" key="9">
    <source>
        <dbReference type="ARBA" id="ARBA00023004"/>
    </source>
</evidence>
<comment type="subunit">
    <text evidence="13">Oligomer of 12 light (L) chains and 12 heavy (H) chains; L and H chains are disulfide-linked. The functional molecule forms a roughly spherical shell with a diameter of 12 nm and contains a central cavity into which the insoluble ferric iron core is deposited.</text>
</comment>
<evidence type="ECO:0000256" key="7">
    <source>
        <dbReference type="ARBA" id="ARBA00022729"/>
    </source>
</evidence>
<dbReference type="GO" id="GO:0005576">
    <property type="term" value="C:extracellular region"/>
    <property type="evidence" value="ECO:0007669"/>
    <property type="project" value="UniProtKB-SubCell"/>
</dbReference>
<dbReference type="InterPro" id="IPR009078">
    <property type="entry name" value="Ferritin-like_SF"/>
</dbReference>
<evidence type="ECO:0000256" key="16">
    <source>
        <dbReference type="SAM" id="SignalP"/>
    </source>
</evidence>
<reference evidence="18 19" key="1">
    <citation type="submission" date="2024-05" db="EMBL/GenBank/DDBJ databases">
        <title>Genetic variation in Jamaican populations of the coffee berry borer (Hypothenemus hampei).</title>
        <authorList>
            <person name="Errbii M."/>
            <person name="Myrie A."/>
        </authorList>
    </citation>
    <scope>NUCLEOTIDE SEQUENCE [LARGE SCALE GENOMIC DNA]</scope>
    <source>
        <strain evidence="18">JA-Hopewell-2020-01-JO</strain>
        <tissue evidence="18">Whole body</tissue>
    </source>
</reference>
<keyword evidence="9 14" id="KW-0408">Iron</keyword>
<evidence type="ECO:0000256" key="5">
    <source>
        <dbReference type="ARBA" id="ARBA00022525"/>
    </source>
</evidence>
<dbReference type="EMBL" id="JBDJPC010000002">
    <property type="protein sequence ID" value="KAL1513339.1"/>
    <property type="molecule type" value="Genomic_DNA"/>
</dbReference>
<keyword evidence="5" id="KW-0964">Secreted</keyword>
<feature type="binding site" evidence="14">
    <location>
        <position position="173"/>
    </location>
    <ligand>
        <name>Fe cation</name>
        <dbReference type="ChEBI" id="CHEBI:24875"/>
        <label>1</label>
    </ligand>
</feature>
<evidence type="ECO:0000256" key="8">
    <source>
        <dbReference type="ARBA" id="ARBA00023002"/>
    </source>
</evidence>
<keyword evidence="11" id="KW-1015">Disulfide bond</keyword>
<dbReference type="Proteomes" id="UP001566132">
    <property type="component" value="Unassembled WGS sequence"/>
</dbReference>
<dbReference type="PANTHER" id="PTHR11431">
    <property type="entry name" value="FERRITIN"/>
    <property type="match status" value="1"/>
</dbReference>
<dbReference type="FunFam" id="1.20.1260.10:FF:000017">
    <property type="entry name" value="Ferritin"/>
    <property type="match status" value="1"/>
</dbReference>
<dbReference type="GO" id="GO:0006879">
    <property type="term" value="P:intracellular iron ion homeostasis"/>
    <property type="evidence" value="ECO:0007669"/>
    <property type="project" value="UniProtKB-KW"/>
</dbReference>
<feature type="binding site" evidence="14">
    <location>
        <position position="50"/>
    </location>
    <ligand>
        <name>Fe cation</name>
        <dbReference type="ChEBI" id="CHEBI:24875"/>
        <label>1</label>
    </ligand>
</feature>
<dbReference type="Pfam" id="PF00210">
    <property type="entry name" value="Ferritin"/>
    <property type="match status" value="1"/>
</dbReference>
<evidence type="ECO:0000259" key="17">
    <source>
        <dbReference type="PROSITE" id="PS50905"/>
    </source>
</evidence>
<dbReference type="SUPFAM" id="SSF47240">
    <property type="entry name" value="Ferritin-like"/>
    <property type="match status" value="1"/>
</dbReference>
<comment type="subcellular location">
    <subcellularLocation>
        <location evidence="1">Golgi apparatus</location>
    </subcellularLocation>
    <subcellularLocation>
        <location evidence="2">Secreted</location>
    </subcellularLocation>
</comment>
<gene>
    <name evidence="18" type="ORF">ABEB36_002760</name>
</gene>
<keyword evidence="10" id="KW-0333">Golgi apparatus</keyword>
<dbReference type="GO" id="GO:0005506">
    <property type="term" value="F:iron ion binding"/>
    <property type="evidence" value="ECO:0007669"/>
    <property type="project" value="UniProtKB-ARBA"/>
</dbReference>
<feature type="chain" id="PRO_5044820093" description="Ferritin" evidence="16">
    <location>
        <begin position="18"/>
        <end position="207"/>
    </location>
</feature>
<dbReference type="AlphaFoldDB" id="A0ABD1F6W2"/>
<dbReference type="InterPro" id="IPR012347">
    <property type="entry name" value="Ferritin-like"/>
</dbReference>
<dbReference type="PROSITE" id="PS50905">
    <property type="entry name" value="FERRITIN_LIKE"/>
    <property type="match status" value="1"/>
</dbReference>
<keyword evidence="19" id="KW-1185">Reference proteome</keyword>
<evidence type="ECO:0000313" key="19">
    <source>
        <dbReference type="Proteomes" id="UP001566132"/>
    </source>
</evidence>
<protein>
    <recommendedName>
        <fullName evidence="15">Ferritin</fullName>
        <ecNumber evidence="15">1.16.3.1</ecNumber>
    </recommendedName>
</protein>